<protein>
    <recommendedName>
        <fullName evidence="3">Glutamate racemase</fullName>
    </recommendedName>
</protein>
<sequence length="229" mass="26388">MYKIFIYDDSIGSIGMVKNLRKNLYRESFVFFADTISYPMALRRKSASTIALARANYFLDQNPKVILVVNPTLAYYLNGIQKVVTAFESYKDLLKSHTVIGASNLKNFYSIDDFVDGQLLINAVNDGGNLYISDKIIESLVGGKKDVFLFDTGLSLIKDRFKKHVSGEVISLNDLAENYFIKYMEDKKWTLKFLNGNIKYIVSENRKDFYTNAEKFTDFKIRPVYKFDI</sequence>
<dbReference type="Proteomes" id="UP001236559">
    <property type="component" value="Unassembled WGS sequence"/>
</dbReference>
<gene>
    <name evidence="1" type="ORF">J2S72_000830</name>
</gene>
<evidence type="ECO:0008006" key="3">
    <source>
        <dbReference type="Google" id="ProtNLM"/>
    </source>
</evidence>
<dbReference type="RefSeq" id="WP_307495034.1">
    <property type="nucleotide sequence ID" value="NZ_JAUSTN010000004.1"/>
</dbReference>
<evidence type="ECO:0000313" key="2">
    <source>
        <dbReference type="Proteomes" id="UP001236559"/>
    </source>
</evidence>
<dbReference type="EMBL" id="JAUSTN010000004">
    <property type="protein sequence ID" value="MDQ0274809.1"/>
    <property type="molecule type" value="Genomic_DNA"/>
</dbReference>
<accession>A0ABU0AU67</accession>
<evidence type="ECO:0000313" key="1">
    <source>
        <dbReference type="EMBL" id="MDQ0274809.1"/>
    </source>
</evidence>
<reference evidence="1 2" key="1">
    <citation type="submission" date="2023-07" db="EMBL/GenBank/DDBJ databases">
        <title>Genomic Encyclopedia of Type Strains, Phase IV (KMG-IV): sequencing the most valuable type-strain genomes for metagenomic binning, comparative biology and taxonomic classification.</title>
        <authorList>
            <person name="Goeker M."/>
        </authorList>
    </citation>
    <scope>NUCLEOTIDE SEQUENCE [LARGE SCALE GENOMIC DNA]</scope>
    <source>
        <strain evidence="1 2">DSM 22616</strain>
    </source>
</reference>
<dbReference type="SUPFAM" id="SSF53681">
    <property type="entry name" value="Aspartate/glutamate racemase"/>
    <property type="match status" value="1"/>
</dbReference>
<organism evidence="1 2">
    <name type="scientific">Peptoniphilus koenoeneniae</name>
    <dbReference type="NCBI Taxonomy" id="507751"/>
    <lineage>
        <taxon>Bacteria</taxon>
        <taxon>Bacillati</taxon>
        <taxon>Bacillota</taxon>
        <taxon>Tissierellia</taxon>
        <taxon>Tissierellales</taxon>
        <taxon>Peptoniphilaceae</taxon>
        <taxon>Peptoniphilus</taxon>
    </lineage>
</organism>
<comment type="caution">
    <text evidence="1">The sequence shown here is derived from an EMBL/GenBank/DDBJ whole genome shotgun (WGS) entry which is preliminary data.</text>
</comment>
<keyword evidence="2" id="KW-1185">Reference proteome</keyword>
<name>A0ABU0AU67_9FIRM</name>
<dbReference type="InterPro" id="IPR001920">
    <property type="entry name" value="Asp/Glu_race"/>
</dbReference>
<proteinExistence type="predicted"/>